<dbReference type="AlphaFoldDB" id="A0A1R1PVU7"/>
<proteinExistence type="predicted"/>
<protein>
    <submittedName>
        <fullName evidence="1">Uncharacterized protein</fullName>
    </submittedName>
</protein>
<organism evidence="1 2">
    <name type="scientific">Zancudomyces culisetae</name>
    <name type="common">Gut fungus</name>
    <name type="synonym">Smittium culisetae</name>
    <dbReference type="NCBI Taxonomy" id="1213189"/>
    <lineage>
        <taxon>Eukaryota</taxon>
        <taxon>Fungi</taxon>
        <taxon>Fungi incertae sedis</taxon>
        <taxon>Zoopagomycota</taxon>
        <taxon>Kickxellomycotina</taxon>
        <taxon>Harpellomycetes</taxon>
        <taxon>Harpellales</taxon>
        <taxon>Legeriomycetaceae</taxon>
        <taxon>Zancudomyces</taxon>
    </lineage>
</organism>
<dbReference type="EMBL" id="LSSK01000114">
    <property type="protein sequence ID" value="OMH85054.1"/>
    <property type="molecule type" value="Genomic_DNA"/>
</dbReference>
<comment type="caution">
    <text evidence="1">The sequence shown here is derived from an EMBL/GenBank/DDBJ whole genome shotgun (WGS) entry which is preliminary data.</text>
</comment>
<sequence>MISMNWFKGVFGFIKSVFPRPDDIQGFKYKVFYTWALGYSYTSLYITELGLSRRTSDLDPGESFTLPGSNFSKFIRITGVIEQF</sequence>
<gene>
    <name evidence="1" type="ORF">AX774_g1414</name>
</gene>
<reference evidence="2" key="1">
    <citation type="submission" date="2017-01" db="EMBL/GenBank/DDBJ databases">
        <authorList>
            <person name="Wang Y."/>
            <person name="White M."/>
            <person name="Kvist S."/>
            <person name="Moncalvo J.-M."/>
        </authorList>
    </citation>
    <scope>NUCLEOTIDE SEQUENCE [LARGE SCALE GENOMIC DNA]</scope>
    <source>
        <strain evidence="2">COL-18-3</strain>
    </source>
</reference>
<dbReference type="Proteomes" id="UP000188320">
    <property type="component" value="Unassembled WGS sequence"/>
</dbReference>
<evidence type="ECO:0000313" key="2">
    <source>
        <dbReference type="Proteomes" id="UP000188320"/>
    </source>
</evidence>
<name>A0A1R1PVU7_ZANCU</name>
<evidence type="ECO:0000313" key="1">
    <source>
        <dbReference type="EMBL" id="OMH85054.1"/>
    </source>
</evidence>
<keyword evidence="2" id="KW-1185">Reference proteome</keyword>
<accession>A0A1R1PVU7</accession>